<dbReference type="Proteomes" id="UP000694257">
    <property type="component" value="Chromosome"/>
</dbReference>
<reference evidence="2 3" key="1">
    <citation type="submission" date="2021-07" db="EMBL/GenBank/DDBJ databases">
        <title>Whole Genome Sequence of Nocardia Iowensis.</title>
        <authorList>
            <person name="Lamm A."/>
            <person name="Collins-Fairclough A.M."/>
            <person name="Bunk B."/>
            <person name="Sproer C."/>
        </authorList>
    </citation>
    <scope>NUCLEOTIDE SEQUENCE [LARGE SCALE GENOMIC DNA]</scope>
    <source>
        <strain evidence="2 3">NRRL 5646</strain>
    </source>
</reference>
<gene>
    <name evidence="2" type="ORF">KV110_10470</name>
</gene>
<evidence type="ECO:0000256" key="1">
    <source>
        <dbReference type="SAM" id="SignalP"/>
    </source>
</evidence>
<keyword evidence="3" id="KW-1185">Reference proteome</keyword>
<keyword evidence="1" id="KW-0732">Signal</keyword>
<proteinExistence type="predicted"/>
<evidence type="ECO:0008006" key="4">
    <source>
        <dbReference type="Google" id="ProtNLM"/>
    </source>
</evidence>
<feature type="chain" id="PRO_5046680809" description="Secreted protein" evidence="1">
    <location>
        <begin position="31"/>
        <end position="157"/>
    </location>
</feature>
<sequence length="157" mass="16445">MRHRNMLVRMPIIGACVAAVLLSSGTTASAAGPYGAQLVNTPTACRDFPIPTEINGNAQSRPDLGPLGTVGIWYGFQHRAFIYTPCTVTVTAHWTNLDTGDSGSVDVPLSGGWGFALPANTGTVGRATFFTGVGRVSITTTTDMPHQVMPAAEFYAG</sequence>
<evidence type="ECO:0000313" key="2">
    <source>
        <dbReference type="EMBL" id="QXN93463.1"/>
    </source>
</evidence>
<evidence type="ECO:0000313" key="3">
    <source>
        <dbReference type="Proteomes" id="UP000694257"/>
    </source>
</evidence>
<dbReference type="EMBL" id="CP078145">
    <property type="protein sequence ID" value="QXN93463.1"/>
    <property type="molecule type" value="Genomic_DNA"/>
</dbReference>
<accession>A0ABX8RV89</accession>
<feature type="signal peptide" evidence="1">
    <location>
        <begin position="1"/>
        <end position="30"/>
    </location>
</feature>
<protein>
    <recommendedName>
        <fullName evidence="4">Secreted protein</fullName>
    </recommendedName>
</protein>
<organism evidence="2 3">
    <name type="scientific">Nocardia iowensis</name>
    <dbReference type="NCBI Taxonomy" id="204891"/>
    <lineage>
        <taxon>Bacteria</taxon>
        <taxon>Bacillati</taxon>
        <taxon>Actinomycetota</taxon>
        <taxon>Actinomycetes</taxon>
        <taxon>Mycobacteriales</taxon>
        <taxon>Nocardiaceae</taxon>
        <taxon>Nocardia</taxon>
    </lineage>
</organism>
<name>A0ABX8RV89_NOCIO</name>
<dbReference type="RefSeq" id="WP_218475494.1">
    <property type="nucleotide sequence ID" value="NZ_BAABJN010000001.1"/>
</dbReference>